<feature type="chain" id="PRO_5002490165" description="Imelysin-like domain-containing protein" evidence="3">
    <location>
        <begin position="24"/>
        <end position="389"/>
    </location>
</feature>
<dbReference type="Gene3D" id="1.20.1420.20">
    <property type="entry name" value="M75 peptidase, HXXE motif"/>
    <property type="match status" value="2"/>
</dbReference>
<dbReference type="RefSeq" id="WP_028727758.1">
    <property type="nucleotide sequence ID" value="NZ_AUAE01000018.1"/>
</dbReference>
<accession>A0A0F5JKF8</accession>
<dbReference type="EMBL" id="AQHW01000009">
    <property type="protein sequence ID" value="KKB58296.1"/>
    <property type="molecule type" value="Genomic_DNA"/>
</dbReference>
<dbReference type="InterPro" id="IPR018976">
    <property type="entry name" value="Imelysin-like"/>
</dbReference>
<dbReference type="AlphaFoldDB" id="A0A0F5JKF8"/>
<proteinExistence type="predicted"/>
<comment type="subcellular location">
    <subcellularLocation>
        <location evidence="1">Cell envelope</location>
    </subcellularLocation>
</comment>
<dbReference type="CDD" id="cd14661">
    <property type="entry name" value="Imelysin_like_PIBO"/>
    <property type="match status" value="1"/>
</dbReference>
<evidence type="ECO:0000256" key="1">
    <source>
        <dbReference type="ARBA" id="ARBA00004196"/>
    </source>
</evidence>
<reference evidence="5 6" key="1">
    <citation type="submission" date="2013-04" db="EMBL/GenBank/DDBJ databases">
        <title>The Genome Sequence of Parabacteroides gordonii DSM 23371.</title>
        <authorList>
            <consortium name="The Broad Institute Genomics Platform"/>
            <person name="Earl A."/>
            <person name="Ward D."/>
            <person name="Feldgarden M."/>
            <person name="Gevers D."/>
            <person name="Martens E."/>
            <person name="Sakamoto M."/>
            <person name="Benno Y."/>
            <person name="Suzuki N."/>
            <person name="Matsunaga N."/>
            <person name="Koshihara K."/>
            <person name="Seki M."/>
            <person name="Komiya H."/>
            <person name="Walker B."/>
            <person name="Young S."/>
            <person name="Zeng Q."/>
            <person name="Gargeya S."/>
            <person name="Fitzgerald M."/>
            <person name="Haas B."/>
            <person name="Abouelleil A."/>
            <person name="Allen A.W."/>
            <person name="Alvarado L."/>
            <person name="Arachchi H.M."/>
            <person name="Berlin A.M."/>
            <person name="Chapman S.B."/>
            <person name="Gainer-Dewar J."/>
            <person name="Goldberg J."/>
            <person name="Griggs A."/>
            <person name="Gujja S."/>
            <person name="Hansen M."/>
            <person name="Howarth C."/>
            <person name="Imamovic A."/>
            <person name="Ireland A."/>
            <person name="Larimer J."/>
            <person name="McCowan C."/>
            <person name="Murphy C."/>
            <person name="Pearson M."/>
            <person name="Poon T.W."/>
            <person name="Priest M."/>
            <person name="Roberts A."/>
            <person name="Saif S."/>
            <person name="Shea T."/>
            <person name="Sisk P."/>
            <person name="Sykes S."/>
            <person name="Wortman J."/>
            <person name="Nusbaum C."/>
            <person name="Birren B."/>
        </authorList>
    </citation>
    <scope>NUCLEOTIDE SEQUENCE [LARGE SCALE GENOMIC DNA]</scope>
    <source>
        <strain evidence="5 6">MS-1</strain>
    </source>
</reference>
<protein>
    <recommendedName>
        <fullName evidence="4">Imelysin-like domain-containing protein</fullName>
    </recommendedName>
</protein>
<evidence type="ECO:0000256" key="2">
    <source>
        <dbReference type="ARBA" id="ARBA00022729"/>
    </source>
</evidence>
<feature type="domain" description="Imelysin-like" evidence="4">
    <location>
        <begin position="44"/>
        <end position="232"/>
    </location>
</feature>
<feature type="domain" description="Imelysin-like" evidence="4">
    <location>
        <begin position="267"/>
        <end position="384"/>
    </location>
</feature>
<gene>
    <name evidence="5" type="ORF">HMPREF1536_01171</name>
</gene>
<evidence type="ECO:0000313" key="6">
    <source>
        <dbReference type="Proteomes" id="UP000033035"/>
    </source>
</evidence>
<evidence type="ECO:0000256" key="3">
    <source>
        <dbReference type="SAM" id="SignalP"/>
    </source>
</evidence>
<dbReference type="PATRIC" id="fig|1203610.3.peg.1194"/>
<dbReference type="HOGENOM" id="CLU_679449_0_0_10"/>
<dbReference type="STRING" id="1203610.HMPREF1536_01171"/>
<name>A0A0F5JKF8_9BACT</name>
<dbReference type="GO" id="GO:0030313">
    <property type="term" value="C:cell envelope"/>
    <property type="evidence" value="ECO:0007669"/>
    <property type="project" value="UniProtKB-SubCell"/>
</dbReference>
<keyword evidence="2 3" id="KW-0732">Signal</keyword>
<dbReference type="InterPro" id="IPR038352">
    <property type="entry name" value="Imelysin_sf"/>
</dbReference>
<organism evidence="5 6">
    <name type="scientific">Parabacteroides gordonii MS-1 = DSM 23371</name>
    <dbReference type="NCBI Taxonomy" id="1203610"/>
    <lineage>
        <taxon>Bacteria</taxon>
        <taxon>Pseudomonadati</taxon>
        <taxon>Bacteroidota</taxon>
        <taxon>Bacteroidia</taxon>
        <taxon>Bacteroidales</taxon>
        <taxon>Tannerellaceae</taxon>
        <taxon>Parabacteroides</taxon>
    </lineage>
</organism>
<dbReference type="PROSITE" id="PS51257">
    <property type="entry name" value="PROKAR_LIPOPROTEIN"/>
    <property type="match status" value="1"/>
</dbReference>
<dbReference type="Pfam" id="PF09375">
    <property type="entry name" value="Peptidase_M75"/>
    <property type="match status" value="2"/>
</dbReference>
<feature type="signal peptide" evidence="3">
    <location>
        <begin position="1"/>
        <end position="23"/>
    </location>
</feature>
<sequence>MDKRFFYSAICALGLLFTAISCSDNDDPKPDDKPDAANIEYTAENAVSWGNYMYNVANLLKNDATTLYNAWNTKYESESYTGGESFASLFKNHNSVYTSALNCVDELIEGCITIADEVGNAKIGDPYSKYVAGNTTEALYAVESWYSWHSRDDYTNNIWSIRNAYYGSLDGTIHKNSLSALVATTNADLDTQVKTAIANAATAIQAIPQPFRNNINSNEARAAMDACETLTNVFESLKGYADDAYKANSYDSILDAIVDNYVDGVVLPTYKSLMEQNTALLNSITTFRNNPSDINFSNACDAWLVAREPWEKSEAFLFGPVDHLGLDPNMDSWPLDQVRIVGILDSGNFSDLEWGTGDDDDAVEEAQSARGFHTLEFLLFKDGKPRTIQ</sequence>
<evidence type="ECO:0000313" key="5">
    <source>
        <dbReference type="EMBL" id="KKB58296.1"/>
    </source>
</evidence>
<dbReference type="Proteomes" id="UP000033035">
    <property type="component" value="Unassembled WGS sequence"/>
</dbReference>
<keyword evidence="6" id="KW-1185">Reference proteome</keyword>
<evidence type="ECO:0000259" key="4">
    <source>
        <dbReference type="Pfam" id="PF09375"/>
    </source>
</evidence>
<comment type="caution">
    <text evidence="5">The sequence shown here is derived from an EMBL/GenBank/DDBJ whole genome shotgun (WGS) entry which is preliminary data.</text>
</comment>